<protein>
    <submittedName>
        <fullName evidence="7">Helicase conserved C-terminal domain protein</fullName>
        <ecNumber evidence="7">3.6.1.-</ecNumber>
    </submittedName>
</protein>
<dbReference type="eggNOG" id="COG1204">
    <property type="taxonomic scope" value="Bacteria"/>
</dbReference>
<keyword evidence="2 7" id="KW-0378">Hydrolase</keyword>
<dbReference type="EMBL" id="CP002038">
    <property type="protein sequence ID" value="ADM96625.1"/>
    <property type="molecule type" value="Genomic_DNA"/>
</dbReference>
<dbReference type="PANTHER" id="PTHR47961">
    <property type="entry name" value="DNA POLYMERASE THETA, PUTATIVE (AFU_ORTHOLOGUE AFUA_1G05260)-RELATED"/>
    <property type="match status" value="1"/>
</dbReference>
<dbReference type="InterPro" id="IPR050474">
    <property type="entry name" value="Hel308_SKI2-like"/>
</dbReference>
<dbReference type="PROSITE" id="PS51192">
    <property type="entry name" value="HELICASE_ATP_BIND_1"/>
    <property type="match status" value="1"/>
</dbReference>
<gene>
    <name evidence="7" type="ordered locus">Dda3937_01302</name>
</gene>
<keyword evidence="3 7" id="KW-0347">Helicase</keyword>
<evidence type="ECO:0000313" key="7">
    <source>
        <dbReference type="EMBL" id="ADM96625.1"/>
    </source>
</evidence>
<dbReference type="PANTHER" id="PTHR47961:SF6">
    <property type="entry name" value="DNA-DIRECTED DNA POLYMERASE"/>
    <property type="match status" value="1"/>
</dbReference>
<proteinExistence type="predicted"/>
<dbReference type="PROSITE" id="PS51194">
    <property type="entry name" value="HELICASE_CTER"/>
    <property type="match status" value="1"/>
</dbReference>
<dbReference type="GO" id="GO:0003676">
    <property type="term" value="F:nucleic acid binding"/>
    <property type="evidence" value="ECO:0007669"/>
    <property type="project" value="InterPro"/>
</dbReference>
<dbReference type="Pfam" id="PF00271">
    <property type="entry name" value="Helicase_C"/>
    <property type="match status" value="1"/>
</dbReference>
<dbReference type="CDD" id="cd17921">
    <property type="entry name" value="DEXHc_Ski2"/>
    <property type="match status" value="1"/>
</dbReference>
<dbReference type="HOGENOM" id="CLU_016339_0_0_6"/>
<dbReference type="SMART" id="SM00490">
    <property type="entry name" value="HELICc"/>
    <property type="match status" value="1"/>
</dbReference>
<name>E0SIB1_DICD3</name>
<dbReference type="GO" id="GO:0005524">
    <property type="term" value="F:ATP binding"/>
    <property type="evidence" value="ECO:0007669"/>
    <property type="project" value="UniProtKB-KW"/>
</dbReference>
<dbReference type="InterPro" id="IPR001650">
    <property type="entry name" value="Helicase_C-like"/>
</dbReference>
<evidence type="ECO:0000259" key="6">
    <source>
        <dbReference type="PROSITE" id="PS51194"/>
    </source>
</evidence>
<dbReference type="SMART" id="SM00487">
    <property type="entry name" value="DEXDc"/>
    <property type="match status" value="1"/>
</dbReference>
<keyword evidence="1" id="KW-0547">Nucleotide-binding</keyword>
<reference evidence="7 8" key="1">
    <citation type="journal article" date="2011" name="J. Bacteriol.">
        <title>Genome sequence of the plant-pathogenic bacterium Dickeya dadantii 3937.</title>
        <authorList>
            <person name="Glasner J.D."/>
            <person name="Yang C.H."/>
            <person name="Reverchon S."/>
            <person name="Hugouvieux-Cotte-Pattat N."/>
            <person name="Condemine G."/>
            <person name="Bohin J.P."/>
            <person name="Van Gijsegem F."/>
            <person name="Yang S."/>
            <person name="Franza T."/>
            <person name="Expert D."/>
            <person name="Plunkett G. III"/>
            <person name="San Francisco M.J."/>
            <person name="Charkowski A.O."/>
            <person name="Py B."/>
            <person name="Bell K."/>
            <person name="Rauscher L."/>
            <person name="Rodriguez-Palenzuela P."/>
            <person name="Toussaint A."/>
            <person name="Holeva M.C."/>
            <person name="He S.Y."/>
            <person name="Douet V."/>
            <person name="Boccara M."/>
            <person name="Blanco C."/>
            <person name="Toth I."/>
            <person name="Anderson B.D."/>
            <person name="Biehl B.S."/>
            <person name="Mau B."/>
            <person name="Flynn S.M."/>
            <person name="Barras F."/>
            <person name="Lindeberg M."/>
            <person name="Birch P.R."/>
            <person name="Tsuyumu S."/>
            <person name="Shi X."/>
            <person name="Hibbing M."/>
            <person name="Yap M.N."/>
            <person name="Carpentier M."/>
            <person name="Dassa E."/>
            <person name="Umehara M."/>
            <person name="Kim J.F."/>
            <person name="Rusch M."/>
            <person name="Soni P."/>
            <person name="Mayhew G.F."/>
            <person name="Fouts D.E."/>
            <person name="Gill S.R."/>
            <person name="Blattner F.R."/>
            <person name="Keen N.T."/>
            <person name="Perna N.T."/>
        </authorList>
    </citation>
    <scope>NUCLEOTIDE SEQUENCE [LARGE SCALE GENOMIC DNA]</scope>
    <source>
        <strain evidence="7 8">3937</strain>
    </source>
</reference>
<dbReference type="GO" id="GO:0016787">
    <property type="term" value="F:hydrolase activity"/>
    <property type="evidence" value="ECO:0007669"/>
    <property type="project" value="UniProtKB-KW"/>
</dbReference>
<dbReference type="KEGG" id="ddd:Dda3937_01302"/>
<dbReference type="Pfam" id="PF00270">
    <property type="entry name" value="DEAD"/>
    <property type="match status" value="1"/>
</dbReference>
<dbReference type="EC" id="3.6.1.-" evidence="7"/>
<accession>E0SIB1</accession>
<evidence type="ECO:0000256" key="2">
    <source>
        <dbReference type="ARBA" id="ARBA00022801"/>
    </source>
</evidence>
<dbReference type="InterPro" id="IPR014001">
    <property type="entry name" value="Helicase_ATP-bd"/>
</dbReference>
<dbReference type="STRING" id="198628.Dda3937_01302"/>
<evidence type="ECO:0000256" key="1">
    <source>
        <dbReference type="ARBA" id="ARBA00022741"/>
    </source>
</evidence>
<evidence type="ECO:0000256" key="4">
    <source>
        <dbReference type="ARBA" id="ARBA00022840"/>
    </source>
</evidence>
<dbReference type="InterPro" id="IPR011545">
    <property type="entry name" value="DEAD/DEAH_box_helicase_dom"/>
</dbReference>
<keyword evidence="8" id="KW-1185">Reference proteome</keyword>
<dbReference type="Proteomes" id="UP000006859">
    <property type="component" value="Chromosome"/>
</dbReference>
<organism evidence="7 8">
    <name type="scientific">Dickeya dadantii (strain 3937)</name>
    <name type="common">Erwinia chrysanthemi (strain 3937)</name>
    <dbReference type="NCBI Taxonomy" id="198628"/>
    <lineage>
        <taxon>Bacteria</taxon>
        <taxon>Pseudomonadati</taxon>
        <taxon>Pseudomonadota</taxon>
        <taxon>Gammaproteobacteria</taxon>
        <taxon>Enterobacterales</taxon>
        <taxon>Pectobacteriaceae</taxon>
        <taxon>Dickeya</taxon>
    </lineage>
</organism>
<evidence type="ECO:0000256" key="3">
    <source>
        <dbReference type="ARBA" id="ARBA00022806"/>
    </source>
</evidence>
<dbReference type="GO" id="GO:0004386">
    <property type="term" value="F:helicase activity"/>
    <property type="evidence" value="ECO:0007669"/>
    <property type="project" value="UniProtKB-KW"/>
</dbReference>
<keyword evidence="4" id="KW-0067">ATP-binding</keyword>
<evidence type="ECO:0000313" key="8">
    <source>
        <dbReference type="Proteomes" id="UP000006859"/>
    </source>
</evidence>
<sequence>MQRSYPVSTLAHEIISQIRNKFEFKSDLGFLFSHSFLKKNDKNIFVNRHSEEDNAPTEIFKRLIESAYLFSQSESDEDKNLAQSIAYHLNTITDDDFLKKMSENLLRILGNLPGANYLQKENRDLPESFYSYFKRRFIEKENTIKISNKELILTDFQKKVWDSLHTNKSQAISAPTSAGKSFLVVEMIINKIISGEINFVVYVAPTRALVNEITEKFINKTLEYHNKIRVTSIPTVNDGFHKQIFVLTQERLQVLLDHQYHKIDMVVIDEAQSISDEIRGMILQDGLDRISVQNPHAKYVFIAPGAVGFDDLADIIGIDKLHIEKTNYSPVVQNKIIVKVDPAKENNLKLSLLDNSNILPIGEITSKRGFANENTRLAAVALELGKNEGSLVYGTGAADAEDVAKQISSGLLPIKNDNDLQELSKFIKKHVHKDYSLANHVLRGVGYHYGKMPSLLRETLEKNFIKNKLKFLVCTTTLFQGVNLPAKNVFIDTPTRGNRGEKLDPASLWNFAGRAGRLGYSFSGNVYLIDYDDWETKPLDSKIDFQITSSFKKVVTDDFDKILERLNKDNHSGVSQYTNVDAAVGLLISRAAKGDLHNFLTRSFRSITEKSKINSIEIATRNSLESITIPHNILSLNWTVDPFGQERLYNRFIQKIKEGKADELIPRHPSGDVYANYVGVFSRINKYIINNNTAKFSNYLTSMALNWMRGKSLPEIIDLSIKKKKEKGGNKPVNVDRTVREVFDFIEDNLRFKYVQLGKAYVDLLRQALVDNNLSHKSEEIYDFPLSLELGVASIAGQAFIELGLSRISASYLENIIPNSNPTINMAKDWLKNNDYETLDLPLTIFRELEDKGLLNSD</sequence>
<dbReference type="AlphaFoldDB" id="E0SIB1"/>
<dbReference type="InterPro" id="IPR027417">
    <property type="entry name" value="P-loop_NTPase"/>
</dbReference>
<dbReference type="SUPFAM" id="SSF52540">
    <property type="entry name" value="P-loop containing nucleoside triphosphate hydrolases"/>
    <property type="match status" value="2"/>
</dbReference>
<dbReference type="Gene3D" id="3.40.50.300">
    <property type="entry name" value="P-loop containing nucleotide triphosphate hydrolases"/>
    <property type="match status" value="2"/>
</dbReference>
<evidence type="ECO:0000259" key="5">
    <source>
        <dbReference type="PROSITE" id="PS51192"/>
    </source>
</evidence>
<feature type="domain" description="Helicase C-terminal" evidence="6">
    <location>
        <begin position="399"/>
        <end position="563"/>
    </location>
</feature>
<feature type="domain" description="Helicase ATP-binding" evidence="5">
    <location>
        <begin position="161"/>
        <end position="283"/>
    </location>
</feature>